<evidence type="ECO:0000313" key="2">
    <source>
        <dbReference type="EMBL" id="QNQ08336.1"/>
    </source>
</evidence>
<organism evidence="2 3">
    <name type="scientific">Sphingomonas alpina</name>
    <dbReference type="NCBI Taxonomy" id="653931"/>
    <lineage>
        <taxon>Bacteria</taxon>
        <taxon>Pseudomonadati</taxon>
        <taxon>Pseudomonadota</taxon>
        <taxon>Alphaproteobacteria</taxon>
        <taxon>Sphingomonadales</taxon>
        <taxon>Sphingomonadaceae</taxon>
        <taxon>Sphingomonas</taxon>
    </lineage>
</organism>
<dbReference type="RefSeq" id="WP_187760664.1">
    <property type="nucleotide sequence ID" value="NZ_CP061038.1"/>
</dbReference>
<dbReference type="KEGG" id="spap:H3Z74_16485"/>
<feature type="transmembrane region" description="Helical" evidence="1">
    <location>
        <begin position="87"/>
        <end position="115"/>
    </location>
</feature>
<keyword evidence="3" id="KW-1185">Reference proteome</keyword>
<reference evidence="2 3" key="1">
    <citation type="submission" date="2020-09" db="EMBL/GenBank/DDBJ databases">
        <title>Sphingomonas sp., a new species isolated from pork steak.</title>
        <authorList>
            <person name="Heidler von Heilborn D."/>
        </authorList>
    </citation>
    <scope>NUCLEOTIDE SEQUENCE [LARGE SCALE GENOMIC DNA]</scope>
    <source>
        <strain evidence="3">S8-3T</strain>
    </source>
</reference>
<dbReference type="EMBL" id="CP061038">
    <property type="protein sequence ID" value="QNQ08336.1"/>
    <property type="molecule type" value="Genomic_DNA"/>
</dbReference>
<protein>
    <submittedName>
        <fullName evidence="2">DUF2809 domain-containing protein</fullName>
    </submittedName>
</protein>
<feature type="transmembrane region" description="Helical" evidence="1">
    <location>
        <begin position="59"/>
        <end position="81"/>
    </location>
</feature>
<dbReference type="InterPro" id="IPR021257">
    <property type="entry name" value="DUF2809"/>
</dbReference>
<keyword evidence="1" id="KW-0812">Transmembrane</keyword>
<dbReference type="Pfam" id="PF10990">
    <property type="entry name" value="DUF2809"/>
    <property type="match status" value="1"/>
</dbReference>
<gene>
    <name evidence="2" type="ORF">H3Z74_16485</name>
</gene>
<proteinExistence type="predicted"/>
<name>A0A7H0LF83_9SPHN</name>
<dbReference type="Proteomes" id="UP000516148">
    <property type="component" value="Chromosome"/>
</dbReference>
<sequence>MKFRLSYALAALALFAVEIAIALFVHDRLIRPHIGDSLAVILLYLALRAVTPLRVMPAAGIALAVAVAIEFGQLFGLIGALGLSGNIAARFLLGAGFDPLDFIAYAAGALFVIAVERMRRRTG</sequence>
<dbReference type="AlphaFoldDB" id="A0A7H0LF83"/>
<keyword evidence="1" id="KW-0472">Membrane</keyword>
<accession>A0A7H0LF83</accession>
<evidence type="ECO:0000313" key="3">
    <source>
        <dbReference type="Proteomes" id="UP000516148"/>
    </source>
</evidence>
<feature type="transmembrane region" description="Helical" evidence="1">
    <location>
        <begin position="30"/>
        <end position="47"/>
    </location>
</feature>
<keyword evidence="1" id="KW-1133">Transmembrane helix</keyword>
<evidence type="ECO:0000256" key="1">
    <source>
        <dbReference type="SAM" id="Phobius"/>
    </source>
</evidence>